<evidence type="ECO:0000313" key="2">
    <source>
        <dbReference type="EnsemblPlants" id="ONIVA12G01640.1"/>
    </source>
</evidence>
<protein>
    <submittedName>
        <fullName evidence="2">Uncharacterized protein</fullName>
    </submittedName>
</protein>
<feature type="region of interest" description="Disordered" evidence="1">
    <location>
        <begin position="60"/>
        <end position="96"/>
    </location>
</feature>
<dbReference type="Gramene" id="ONIVA12G01640.1">
    <property type="protein sequence ID" value="ONIVA12G01640.1"/>
    <property type="gene ID" value="ONIVA12G01640"/>
</dbReference>
<keyword evidence="3" id="KW-1185">Reference proteome</keyword>
<feature type="compositionally biased region" description="Low complexity" evidence="1">
    <location>
        <begin position="60"/>
        <end position="71"/>
    </location>
</feature>
<feature type="region of interest" description="Disordered" evidence="1">
    <location>
        <begin position="108"/>
        <end position="128"/>
    </location>
</feature>
<dbReference type="Proteomes" id="UP000006591">
    <property type="component" value="Chromosome 12"/>
</dbReference>
<organism evidence="2">
    <name type="scientific">Oryza nivara</name>
    <name type="common">Indian wild rice</name>
    <name type="synonym">Oryza sativa f. spontanea</name>
    <dbReference type="NCBI Taxonomy" id="4536"/>
    <lineage>
        <taxon>Eukaryota</taxon>
        <taxon>Viridiplantae</taxon>
        <taxon>Streptophyta</taxon>
        <taxon>Embryophyta</taxon>
        <taxon>Tracheophyta</taxon>
        <taxon>Spermatophyta</taxon>
        <taxon>Magnoliopsida</taxon>
        <taxon>Liliopsida</taxon>
        <taxon>Poales</taxon>
        <taxon>Poaceae</taxon>
        <taxon>BOP clade</taxon>
        <taxon>Oryzoideae</taxon>
        <taxon>Oryzeae</taxon>
        <taxon>Oryzinae</taxon>
        <taxon>Oryza</taxon>
    </lineage>
</organism>
<name>A0A0E0J6B8_ORYNI</name>
<evidence type="ECO:0000313" key="3">
    <source>
        <dbReference type="Proteomes" id="UP000006591"/>
    </source>
</evidence>
<feature type="region of interest" description="Disordered" evidence="1">
    <location>
        <begin position="1"/>
        <end position="30"/>
    </location>
</feature>
<proteinExistence type="predicted"/>
<accession>A0A0E0J6B8</accession>
<dbReference type="HOGENOM" id="CLU_1345117_0_0_1"/>
<evidence type="ECO:0000256" key="1">
    <source>
        <dbReference type="SAM" id="MobiDB-lite"/>
    </source>
</evidence>
<reference evidence="2" key="2">
    <citation type="submission" date="2018-04" db="EMBL/GenBank/DDBJ databases">
        <title>OnivRS2 (Oryza nivara Reference Sequence Version 2).</title>
        <authorList>
            <person name="Zhang J."/>
            <person name="Kudrna D."/>
            <person name="Lee S."/>
            <person name="Talag J."/>
            <person name="Rajasekar S."/>
            <person name="Welchert J."/>
            <person name="Hsing Y.-I."/>
            <person name="Wing R.A."/>
        </authorList>
    </citation>
    <scope>NUCLEOTIDE SEQUENCE [LARGE SCALE GENOMIC DNA]</scope>
    <source>
        <strain evidence="2">SL10</strain>
    </source>
</reference>
<sequence length="204" mass="21825">MVGGDVGGRRIGRKKRRLQWSSDRHPRHHLGGDARRAILLPSRCLLLLLFFPRVASSLPPLSPPVTSTAAPSSPPRRRRRPLPGEASGAARPALPSPSLSRAFWAQKSLNRSQRTPSPPNSESPPKANWGIASNNCYSRMIIASAALTSDRRMSNACDRMLAAVIPSPTAQPHAGHKGRDVCVLGCASPCPCPHLADATAMNAT</sequence>
<dbReference type="AlphaFoldDB" id="A0A0E0J6B8"/>
<dbReference type="EnsemblPlants" id="ONIVA12G01640.1">
    <property type="protein sequence ID" value="ONIVA12G01640.1"/>
    <property type="gene ID" value="ONIVA12G01640"/>
</dbReference>
<reference evidence="2" key="1">
    <citation type="submission" date="2015-04" db="UniProtKB">
        <authorList>
            <consortium name="EnsemblPlants"/>
        </authorList>
    </citation>
    <scope>IDENTIFICATION</scope>
    <source>
        <strain evidence="2">SL10</strain>
    </source>
</reference>